<dbReference type="EMBL" id="QLMH01000007">
    <property type="protein sequence ID" value="RAK19210.1"/>
    <property type="molecule type" value="Genomic_DNA"/>
</dbReference>
<evidence type="ECO:0000313" key="2">
    <source>
        <dbReference type="Proteomes" id="UP000248555"/>
    </source>
</evidence>
<name>A0A327YDX5_9BACL</name>
<sequence>MNRFDKHKGYSRMFKENHLTLGLFFPIESSTQFKIPSGTDKKLAFSYRAI</sequence>
<reference evidence="1 2" key="1">
    <citation type="submission" date="2018-06" db="EMBL/GenBank/DDBJ databases">
        <title>Genomic Encyclopedia of Type Strains, Phase III (KMG-III): the genomes of soil and plant-associated and newly described type strains.</title>
        <authorList>
            <person name="Whitman W."/>
        </authorList>
    </citation>
    <scope>NUCLEOTIDE SEQUENCE [LARGE SCALE GENOMIC DNA]</scope>
    <source>
        <strain evidence="1 2">CGMCC 1.8979</strain>
    </source>
</reference>
<keyword evidence="2" id="KW-1185">Reference proteome</keyword>
<proteinExistence type="predicted"/>
<gene>
    <name evidence="1" type="ORF">B0I26_107129</name>
</gene>
<organism evidence="1 2">
    <name type="scientific">Paranoxybacillus vitaminiphilus</name>
    <dbReference type="NCBI Taxonomy" id="581036"/>
    <lineage>
        <taxon>Bacteria</taxon>
        <taxon>Bacillati</taxon>
        <taxon>Bacillota</taxon>
        <taxon>Bacilli</taxon>
        <taxon>Bacillales</taxon>
        <taxon>Anoxybacillaceae</taxon>
        <taxon>Paranoxybacillus</taxon>
    </lineage>
</organism>
<dbReference type="AlphaFoldDB" id="A0A327YDX5"/>
<evidence type="ECO:0000313" key="1">
    <source>
        <dbReference type="EMBL" id="RAK19210.1"/>
    </source>
</evidence>
<comment type="caution">
    <text evidence="1">The sequence shown here is derived from an EMBL/GenBank/DDBJ whole genome shotgun (WGS) entry which is preliminary data.</text>
</comment>
<dbReference type="Proteomes" id="UP000248555">
    <property type="component" value="Unassembled WGS sequence"/>
</dbReference>
<protein>
    <submittedName>
        <fullName evidence="1">Uncharacterized protein</fullName>
    </submittedName>
</protein>
<accession>A0A327YDX5</accession>